<feature type="transmembrane region" description="Helical" evidence="6">
    <location>
        <begin position="404"/>
        <end position="427"/>
    </location>
</feature>
<evidence type="ECO:0000256" key="4">
    <source>
        <dbReference type="ARBA" id="ARBA00022989"/>
    </source>
</evidence>
<feature type="transmembrane region" description="Helical" evidence="6">
    <location>
        <begin position="141"/>
        <end position="163"/>
    </location>
</feature>
<evidence type="ECO:0000256" key="6">
    <source>
        <dbReference type="SAM" id="Phobius"/>
    </source>
</evidence>
<dbReference type="Proteomes" id="UP001501218">
    <property type="component" value="Unassembled WGS sequence"/>
</dbReference>
<organism evidence="8 9">
    <name type="scientific">Saccharopolyspora halophila</name>
    <dbReference type="NCBI Taxonomy" id="405551"/>
    <lineage>
        <taxon>Bacteria</taxon>
        <taxon>Bacillati</taxon>
        <taxon>Actinomycetota</taxon>
        <taxon>Actinomycetes</taxon>
        <taxon>Pseudonocardiales</taxon>
        <taxon>Pseudonocardiaceae</taxon>
        <taxon>Saccharopolyspora</taxon>
    </lineage>
</organism>
<dbReference type="InterPro" id="IPR036259">
    <property type="entry name" value="MFS_trans_sf"/>
</dbReference>
<protein>
    <submittedName>
        <fullName evidence="8">MFS transporter</fullName>
    </submittedName>
</protein>
<dbReference type="Gene3D" id="1.20.1250.20">
    <property type="entry name" value="MFS general substrate transporter like domains"/>
    <property type="match status" value="2"/>
</dbReference>
<evidence type="ECO:0000256" key="5">
    <source>
        <dbReference type="ARBA" id="ARBA00023136"/>
    </source>
</evidence>
<keyword evidence="9" id="KW-1185">Reference proteome</keyword>
<comment type="subcellular location">
    <subcellularLocation>
        <location evidence="1">Cell membrane</location>
        <topology evidence="1">Multi-pass membrane protein</topology>
    </subcellularLocation>
</comment>
<dbReference type="InterPro" id="IPR011701">
    <property type="entry name" value="MFS"/>
</dbReference>
<gene>
    <name evidence="8" type="ORF">GCM10009854_29550</name>
</gene>
<feature type="transmembrane region" description="Helical" evidence="6">
    <location>
        <begin position="57"/>
        <end position="76"/>
    </location>
</feature>
<feature type="transmembrane region" description="Helical" evidence="6">
    <location>
        <begin position="344"/>
        <end position="365"/>
    </location>
</feature>
<dbReference type="RefSeq" id="WP_344131827.1">
    <property type="nucleotide sequence ID" value="NZ_BAAARA010000008.1"/>
</dbReference>
<evidence type="ECO:0000259" key="7">
    <source>
        <dbReference type="PROSITE" id="PS50850"/>
    </source>
</evidence>
<reference evidence="8 9" key="1">
    <citation type="journal article" date="2019" name="Int. J. Syst. Evol. Microbiol.">
        <title>The Global Catalogue of Microorganisms (GCM) 10K type strain sequencing project: providing services to taxonomists for standard genome sequencing and annotation.</title>
        <authorList>
            <consortium name="The Broad Institute Genomics Platform"/>
            <consortium name="The Broad Institute Genome Sequencing Center for Infectious Disease"/>
            <person name="Wu L."/>
            <person name="Ma J."/>
        </authorList>
    </citation>
    <scope>NUCLEOTIDE SEQUENCE [LARGE SCALE GENOMIC DNA]</scope>
    <source>
        <strain evidence="8 9">JCM 16221</strain>
    </source>
</reference>
<evidence type="ECO:0000313" key="8">
    <source>
        <dbReference type="EMBL" id="GAA2349909.1"/>
    </source>
</evidence>
<keyword evidence="2" id="KW-0813">Transport</keyword>
<dbReference type="PANTHER" id="PTHR42718">
    <property type="entry name" value="MAJOR FACILITATOR SUPERFAMILY MULTIDRUG TRANSPORTER MFSC"/>
    <property type="match status" value="1"/>
</dbReference>
<feature type="transmembrane region" description="Helical" evidence="6">
    <location>
        <begin position="447"/>
        <end position="468"/>
    </location>
</feature>
<keyword evidence="4 6" id="KW-1133">Transmembrane helix</keyword>
<dbReference type="InterPro" id="IPR020846">
    <property type="entry name" value="MFS_dom"/>
</dbReference>
<evidence type="ECO:0000256" key="2">
    <source>
        <dbReference type="ARBA" id="ARBA00022448"/>
    </source>
</evidence>
<sequence length="488" mass="49454">MHETAAGDRETGLHTSWSPPLIGLVAVLVLVNFMVDTAITAPLIVLPQMLDHFGTDHTAWLNASAMLAGAMWAPLLGKSADVHGKRRVLVLTLLISCAGALVCALAPNVWVFVAGRLLQGSAVAAMFLTVAIVRDVCAPRIAMLIVGIVTSGSGVLNIVSRFATEKLAAAHGFQILFVVSAIVAVTMALAVRGVVPESRITTPGRIDFGGALLMGSGLLGVLSYISLGSELGWLALGPVALLLGGAVALTRWSLVSSRKPEPLIDIRGLGLPLVLTLLVIVLATGSYQSLLQLIPLLTEVSGSQGLGYGLGGQGSLALLLAAPGIGVMLGGPLAGALAARIGPAATLAGGVVVGTLGALGMFAGASMFPAAVVFAFLLGFTVGALGTSGFNMAGSLARPEQQGLVSSLVMVVVAIGSVVLNFVGSAVLRATAVTVDGAAVNSGTGVFSYLAIAAGAFALAAVLALALARHVRRERNTPAHIQFERSHS</sequence>
<feature type="transmembrane region" description="Helical" evidence="6">
    <location>
        <begin position="316"/>
        <end position="337"/>
    </location>
</feature>
<keyword evidence="5 6" id="KW-0472">Membrane</keyword>
<feature type="transmembrane region" description="Helical" evidence="6">
    <location>
        <begin position="266"/>
        <end position="287"/>
    </location>
</feature>
<feature type="transmembrane region" description="Helical" evidence="6">
    <location>
        <begin position="21"/>
        <end position="45"/>
    </location>
</feature>
<feature type="transmembrane region" description="Helical" evidence="6">
    <location>
        <begin position="233"/>
        <end position="254"/>
    </location>
</feature>
<dbReference type="EMBL" id="BAAARA010000008">
    <property type="protein sequence ID" value="GAA2349909.1"/>
    <property type="molecule type" value="Genomic_DNA"/>
</dbReference>
<evidence type="ECO:0000256" key="3">
    <source>
        <dbReference type="ARBA" id="ARBA00022692"/>
    </source>
</evidence>
<dbReference type="PANTHER" id="PTHR42718:SF9">
    <property type="entry name" value="MAJOR FACILITATOR SUPERFAMILY MULTIDRUG TRANSPORTER MFSC"/>
    <property type="match status" value="1"/>
</dbReference>
<feature type="transmembrane region" description="Helical" evidence="6">
    <location>
        <begin position="117"/>
        <end position="134"/>
    </location>
</feature>
<feature type="transmembrane region" description="Helical" evidence="6">
    <location>
        <begin position="88"/>
        <end position="111"/>
    </location>
</feature>
<keyword evidence="3 6" id="KW-0812">Transmembrane</keyword>
<comment type="caution">
    <text evidence="8">The sequence shown here is derived from an EMBL/GenBank/DDBJ whole genome shotgun (WGS) entry which is preliminary data.</text>
</comment>
<dbReference type="Pfam" id="PF07690">
    <property type="entry name" value="MFS_1"/>
    <property type="match status" value="2"/>
</dbReference>
<feature type="domain" description="Major facilitator superfamily (MFS) profile" evidence="7">
    <location>
        <begin position="22"/>
        <end position="472"/>
    </location>
</feature>
<feature type="transmembrane region" description="Helical" evidence="6">
    <location>
        <begin position="371"/>
        <end position="392"/>
    </location>
</feature>
<name>A0ABN3GEM4_9PSEU</name>
<dbReference type="PROSITE" id="PS50850">
    <property type="entry name" value="MFS"/>
    <property type="match status" value="1"/>
</dbReference>
<dbReference type="SUPFAM" id="SSF103473">
    <property type="entry name" value="MFS general substrate transporter"/>
    <property type="match status" value="1"/>
</dbReference>
<evidence type="ECO:0000256" key="1">
    <source>
        <dbReference type="ARBA" id="ARBA00004651"/>
    </source>
</evidence>
<feature type="transmembrane region" description="Helical" evidence="6">
    <location>
        <begin position="207"/>
        <end position="227"/>
    </location>
</feature>
<accession>A0ABN3GEM4</accession>
<feature type="transmembrane region" description="Helical" evidence="6">
    <location>
        <begin position="175"/>
        <end position="195"/>
    </location>
</feature>
<evidence type="ECO:0000313" key="9">
    <source>
        <dbReference type="Proteomes" id="UP001501218"/>
    </source>
</evidence>
<proteinExistence type="predicted"/>